<dbReference type="EMBL" id="MH591106">
    <property type="protein sequence ID" value="AYC65076.1"/>
    <property type="molecule type" value="Genomic_DNA"/>
</dbReference>
<evidence type="ECO:0000259" key="4">
    <source>
        <dbReference type="PROSITE" id="PS50980"/>
    </source>
</evidence>
<dbReference type="EC" id="2.1.3.15" evidence="3"/>
<dbReference type="GO" id="GO:2001295">
    <property type="term" value="P:malonyl-CoA biosynthetic process"/>
    <property type="evidence" value="ECO:0007669"/>
    <property type="project" value="UniProtKB-UniRule"/>
</dbReference>
<feature type="binding site" evidence="3">
    <location>
        <position position="22"/>
    </location>
    <ligand>
        <name>Zn(2+)</name>
        <dbReference type="ChEBI" id="CHEBI:29105"/>
    </ligand>
</feature>
<dbReference type="InterPro" id="IPR029045">
    <property type="entry name" value="ClpP/crotonase-like_dom_sf"/>
</dbReference>
<dbReference type="SUPFAM" id="SSF52096">
    <property type="entry name" value="ClpP/crotonase"/>
    <property type="match status" value="1"/>
</dbReference>
<keyword evidence="3" id="KW-0443">Lipid metabolism</keyword>
<feature type="binding site" evidence="3">
    <location>
        <position position="19"/>
    </location>
    <ligand>
        <name>Zn(2+)</name>
        <dbReference type="ChEBI" id="CHEBI:29105"/>
    </ligand>
</feature>
<dbReference type="Pfam" id="PF01039">
    <property type="entry name" value="Carboxyl_trans"/>
    <property type="match status" value="1"/>
</dbReference>
<comment type="similarity">
    <text evidence="3">Belongs to the AccD/PCCB family.</text>
</comment>
<keyword evidence="3" id="KW-0275">Fatty acid biosynthesis</keyword>
<dbReference type="PROSITE" id="PS50980">
    <property type="entry name" value="COA_CT_NTER"/>
    <property type="match status" value="1"/>
</dbReference>
<name>A0A386B046_9CHLO</name>
<dbReference type="InterPro" id="IPR011762">
    <property type="entry name" value="COA_CT_N"/>
</dbReference>
<dbReference type="PANTHER" id="PTHR42995">
    <property type="entry name" value="ACETYL-COENZYME A CARBOXYLASE CARBOXYL TRANSFERASE SUBUNIT BETA, CHLOROPLASTIC"/>
    <property type="match status" value="1"/>
</dbReference>
<feature type="binding site" evidence="3">
    <location>
        <position position="41"/>
    </location>
    <ligand>
        <name>Zn(2+)</name>
        <dbReference type="ChEBI" id="CHEBI:29105"/>
    </ligand>
</feature>
<comment type="subunit">
    <text evidence="3">Acetyl-CoA carboxylase is a heterohexamer composed of biotin carboxyl carrier protein, biotin carboxylase and two subunits each of ACCase subunit alpha and ACCase plastid-coded subunit beta (accD).</text>
</comment>
<dbReference type="Gene3D" id="3.90.226.10">
    <property type="entry name" value="2-enoyl-CoA Hydratase, Chain A, domain 1"/>
    <property type="match status" value="1"/>
</dbReference>
<proteinExistence type="inferred from homology"/>
<comment type="function">
    <text evidence="3">Component of the acetyl coenzyme A carboxylase (ACC) complex. Biotin carboxylase (BC) catalyzes the carboxylation of biotin on its carrier protein (BCCP) and then the CO(2) group is transferred by the transcarboxylase to acetyl-CoA to form malonyl-CoA.</text>
</comment>
<accession>A0A386B046</accession>
<evidence type="ECO:0000313" key="5">
    <source>
        <dbReference type="EMBL" id="AYC65076.1"/>
    </source>
</evidence>
<dbReference type="NCBIfam" id="TIGR00515">
    <property type="entry name" value="accD"/>
    <property type="match status" value="1"/>
</dbReference>
<dbReference type="GO" id="GO:0003989">
    <property type="term" value="F:acetyl-CoA carboxylase activity"/>
    <property type="evidence" value="ECO:0007669"/>
    <property type="project" value="InterPro"/>
</dbReference>
<keyword evidence="3" id="KW-0479">Metal-binding</keyword>
<keyword evidence="3" id="KW-0863">Zinc-finger</keyword>
<comment type="subcellular location">
    <subcellularLocation>
        <location evidence="3">Plastid</location>
        <location evidence="3">Chloroplast stroma</location>
    </subcellularLocation>
</comment>
<dbReference type="GO" id="GO:0006633">
    <property type="term" value="P:fatty acid biosynthetic process"/>
    <property type="evidence" value="ECO:0007669"/>
    <property type="project" value="UniProtKB-KW"/>
</dbReference>
<comment type="catalytic activity">
    <reaction evidence="3">
        <text>N(6)-carboxybiotinyl-L-lysyl-[protein] + acetyl-CoA = N(6)-biotinyl-L-lysyl-[protein] + malonyl-CoA</text>
        <dbReference type="Rhea" id="RHEA:54728"/>
        <dbReference type="Rhea" id="RHEA-COMP:10505"/>
        <dbReference type="Rhea" id="RHEA-COMP:10506"/>
        <dbReference type="ChEBI" id="CHEBI:57288"/>
        <dbReference type="ChEBI" id="CHEBI:57384"/>
        <dbReference type="ChEBI" id="CHEBI:83144"/>
        <dbReference type="ChEBI" id="CHEBI:83145"/>
        <dbReference type="EC" id="2.1.3.15"/>
    </reaction>
</comment>
<comment type="cofactor">
    <cofactor evidence="3">
        <name>Zn(2+)</name>
        <dbReference type="ChEBI" id="CHEBI:29105"/>
    </cofactor>
    <text evidence="3">Binds 1 zinc ion per subunit.</text>
</comment>
<dbReference type="PRINTS" id="PR01070">
    <property type="entry name" value="ACCCTRFRASEB"/>
</dbReference>
<keyword evidence="3" id="KW-0862">Zinc</keyword>
<dbReference type="InterPro" id="IPR034733">
    <property type="entry name" value="AcCoA_carboxyl_beta"/>
</dbReference>
<keyword evidence="3" id="KW-0067">ATP-binding</keyword>
<dbReference type="UniPathway" id="UPA00655">
    <property type="reaction ID" value="UER00711"/>
</dbReference>
<feature type="zinc finger region" description="C4-type" evidence="3">
    <location>
        <begin position="19"/>
        <end position="41"/>
    </location>
</feature>
<comment type="pathway">
    <text evidence="3">Lipid metabolism; malonyl-CoA biosynthesis; malonyl-CoA from acetyl-CoA: step 1/1.</text>
</comment>
<evidence type="ECO:0000256" key="1">
    <source>
        <dbReference type="ARBA" id="ARBA00011842"/>
    </source>
</evidence>
<keyword evidence="3" id="KW-0276">Fatty acid metabolism</keyword>
<protein>
    <recommendedName>
        <fullName evidence="3">Acetyl-coenzyme A carboxylase carboxyl transferase subunit beta, chloroplastic</fullName>
        <shortName evidence="3">ACCase subunit beta</shortName>
        <shortName evidence="3">Acetyl-CoA carboxylase carboxyltransferase subunit beta</shortName>
        <ecNumber evidence="3">2.1.3.15</ecNumber>
    </recommendedName>
</protein>
<dbReference type="GO" id="GO:0016743">
    <property type="term" value="F:carboxyl- or carbamoyltransferase activity"/>
    <property type="evidence" value="ECO:0007669"/>
    <property type="project" value="UniProtKB-UniRule"/>
</dbReference>
<dbReference type="RefSeq" id="YP_009519208.1">
    <property type="nucleotide sequence ID" value="NC_039523.1"/>
</dbReference>
<comment type="subunit">
    <text evidence="1">Acetyl-CoA carboxylase is a heterohexamer composed of biotin carboxyl carrier protein, biotin carboxylase and 2 subunits each of ACCase subunit alpha and ACCase plastid-coded subunit beta (accD).</text>
</comment>
<organism evidence="5">
    <name type="scientific">Caulerpa verticillata</name>
    <dbReference type="NCBI Taxonomy" id="177082"/>
    <lineage>
        <taxon>Eukaryota</taxon>
        <taxon>Viridiplantae</taxon>
        <taxon>Chlorophyta</taxon>
        <taxon>core chlorophytes</taxon>
        <taxon>Ulvophyceae</taxon>
        <taxon>TCBD clade</taxon>
        <taxon>Bryopsidales</taxon>
        <taxon>Halimedineae</taxon>
        <taxon>Caulerpaceae</taxon>
        <taxon>Caulerpa</taxon>
    </lineage>
</organism>
<reference evidence="5" key="2">
    <citation type="journal article" date="2019" name="Mol. Phylogenet. Evol.">
        <title>Reassessment of the classification of bryopsidales (chlorophyta) based on chloroplast phylogenomic analyses.</title>
        <authorList>
            <person name="Cremen M.C."/>
            <person name="Leliaert F."/>
            <person name="West J."/>
            <person name="Lam D.W."/>
            <person name="Shimada S."/>
            <person name="Lopez-Bautista J.M."/>
            <person name="Verbruggen H."/>
        </authorList>
    </citation>
    <scope>NUCLEOTIDE SEQUENCE</scope>
</reference>
<dbReference type="GO" id="GO:0009570">
    <property type="term" value="C:chloroplast stroma"/>
    <property type="evidence" value="ECO:0007669"/>
    <property type="project" value="UniProtKB-SubCell"/>
</dbReference>
<keyword evidence="5" id="KW-0150">Chloroplast</keyword>
<evidence type="ECO:0000256" key="3">
    <source>
        <dbReference type="HAMAP-Rule" id="MF_01395"/>
    </source>
</evidence>
<dbReference type="PANTHER" id="PTHR42995:SF5">
    <property type="entry name" value="ACETYL-COENZYME A CARBOXYLASE CARBOXYL TRANSFERASE SUBUNIT BETA, CHLOROPLASTIC"/>
    <property type="match status" value="1"/>
</dbReference>
<dbReference type="GO" id="GO:0008270">
    <property type="term" value="F:zinc ion binding"/>
    <property type="evidence" value="ECO:0007669"/>
    <property type="project" value="UniProtKB-UniRule"/>
</dbReference>
<dbReference type="AlphaFoldDB" id="A0A386B046"/>
<reference evidence="5" key="1">
    <citation type="submission" date="2018-07" db="EMBL/GenBank/DDBJ databases">
        <authorList>
            <person name="Quirk P.G."/>
            <person name="Krulwich T.A."/>
        </authorList>
    </citation>
    <scope>NUCLEOTIDE SEQUENCE</scope>
</reference>
<dbReference type="GO" id="GO:0005524">
    <property type="term" value="F:ATP binding"/>
    <property type="evidence" value="ECO:0007669"/>
    <property type="project" value="UniProtKB-KW"/>
</dbReference>
<dbReference type="GO" id="GO:0009317">
    <property type="term" value="C:acetyl-CoA carboxylase complex"/>
    <property type="evidence" value="ECO:0007669"/>
    <property type="project" value="InterPro"/>
</dbReference>
<feature type="domain" description="CoA carboxyltransferase N-terminal" evidence="4">
    <location>
        <begin position="15"/>
        <end position="285"/>
    </location>
</feature>
<sequence>MLSWIEKDFSEEGGLWTRCDQCGSVLYIKHLKQDYYVCSTCHSNLQMNSKQRFHSLIDAGTWQPFDETVSSIDTLNFKDQKSYVCRLKDAQHHTCLQDAIITGTGLVEEIPVALGIMDFNFMGGSMGSVVGEKITRLIEYAAHNGLILILVCASGGARMHEGILSLMQMAKISAALNIYQNHANLMYISILTSPTTGGVTASFAMLGDIIIAEPNALIGFAGRRVIEQTLQEKLPENFQTAEYLLEHGLLDLIVPREFLKGALYEILDVYKQTSFPSPSTIPNYFSPHVNLLTEEKIRRKPEARPFLKNLPSLGTNIGLKSYKNQTFQFLNECLAPDSLKKENPELKRF</sequence>
<dbReference type="HAMAP" id="MF_01395">
    <property type="entry name" value="AcetylCoA_CT_beta"/>
    <property type="match status" value="1"/>
</dbReference>
<keyword evidence="5" id="KW-0934">Plastid</keyword>
<keyword evidence="3" id="KW-0547">Nucleotide-binding</keyword>
<keyword evidence="2 3" id="KW-0808">Transferase</keyword>
<feature type="binding site" evidence="3">
    <location>
        <position position="38"/>
    </location>
    <ligand>
        <name>Zn(2+)</name>
        <dbReference type="ChEBI" id="CHEBI:29105"/>
    </ligand>
</feature>
<gene>
    <name evidence="3 5" type="primary">accD</name>
</gene>
<dbReference type="InterPro" id="IPR000438">
    <property type="entry name" value="Acetyl_CoA_COase_Trfase_b_su"/>
</dbReference>
<evidence type="ECO:0000256" key="2">
    <source>
        <dbReference type="ARBA" id="ARBA00022679"/>
    </source>
</evidence>
<geneLocation type="chloroplast" evidence="5"/>
<keyword evidence="3" id="KW-0444">Lipid biosynthesis</keyword>
<dbReference type="GeneID" id="38279090"/>